<gene>
    <name evidence="2" type="ORF">H074_25105</name>
</gene>
<dbReference type="InterPro" id="IPR037883">
    <property type="entry name" value="Knr4/Smi1-like_sf"/>
</dbReference>
<dbReference type="SMART" id="SM00860">
    <property type="entry name" value="SMI1_KNR4"/>
    <property type="match status" value="1"/>
</dbReference>
<dbReference type="EMBL" id="AOHO01000067">
    <property type="protein sequence ID" value="EME55671.1"/>
    <property type="molecule type" value="Genomic_DNA"/>
</dbReference>
<keyword evidence="3" id="KW-1185">Reference proteome</keyword>
<proteinExistence type="predicted"/>
<feature type="domain" description="Knr4/Smi1-like" evidence="1">
    <location>
        <begin position="25"/>
        <end position="146"/>
    </location>
</feature>
<name>M2X3U0_9PSEU</name>
<dbReference type="InterPro" id="IPR018958">
    <property type="entry name" value="Knr4/Smi1-like_dom"/>
</dbReference>
<comment type="caution">
    <text evidence="2">The sequence shown here is derived from an EMBL/GenBank/DDBJ whole genome shotgun (WGS) entry which is preliminary data.</text>
</comment>
<dbReference type="PATRIC" id="fig|1284240.4.peg.5097"/>
<protein>
    <submittedName>
        <fullName evidence="2">Cell wall assembly/cell proliferation coordinating protein, KNR4-like protein</fullName>
    </submittedName>
</protein>
<sequence length="154" mass="17024">MSLEARERLIELIRAHAGMANHADGESDASIGAAERALGVAFPPSYRRLVEEFGTWDIAGEEFLGVYRTLAHGTELLGSVKETLDLRRDHGLLAELIVVMFDGMGGVIVLDSSKVDRFGEYPVFAWFHVDEPLEKLGEDFGSFALELCEKAVRQ</sequence>
<evidence type="ECO:0000313" key="3">
    <source>
        <dbReference type="Proteomes" id="UP000054226"/>
    </source>
</evidence>
<organism evidence="2 3">
    <name type="scientific">Amycolatopsis decaplanina DSM 44594</name>
    <dbReference type="NCBI Taxonomy" id="1284240"/>
    <lineage>
        <taxon>Bacteria</taxon>
        <taxon>Bacillati</taxon>
        <taxon>Actinomycetota</taxon>
        <taxon>Actinomycetes</taxon>
        <taxon>Pseudonocardiales</taxon>
        <taxon>Pseudonocardiaceae</taxon>
        <taxon>Amycolatopsis</taxon>
    </lineage>
</organism>
<dbReference type="Proteomes" id="UP000054226">
    <property type="component" value="Unassembled WGS sequence"/>
</dbReference>
<accession>M2X3U0</accession>
<dbReference type="Gene3D" id="3.40.1580.10">
    <property type="entry name" value="SMI1/KNR4-like"/>
    <property type="match status" value="1"/>
</dbReference>
<dbReference type="Pfam" id="PF14567">
    <property type="entry name" value="SUKH_5"/>
    <property type="match status" value="1"/>
</dbReference>
<evidence type="ECO:0000259" key="1">
    <source>
        <dbReference type="SMART" id="SM00860"/>
    </source>
</evidence>
<dbReference type="AlphaFoldDB" id="M2X3U0"/>
<dbReference type="SUPFAM" id="SSF160631">
    <property type="entry name" value="SMI1/KNR4-like"/>
    <property type="match status" value="1"/>
</dbReference>
<evidence type="ECO:0000313" key="2">
    <source>
        <dbReference type="EMBL" id="EME55671.1"/>
    </source>
</evidence>
<reference evidence="2 3" key="1">
    <citation type="journal article" date="2013" name="Genome Announc.">
        <title>Draft Genome Sequence of Amycolatopsis decaplanina Strain DSM 44594T.</title>
        <authorList>
            <person name="Kaur N."/>
            <person name="Kumar S."/>
            <person name="Bala M."/>
            <person name="Raghava G.P."/>
            <person name="Mayilraj S."/>
        </authorList>
    </citation>
    <scope>NUCLEOTIDE SEQUENCE [LARGE SCALE GENOMIC DNA]</scope>
    <source>
        <strain evidence="2 3">DSM 44594</strain>
    </source>
</reference>